<accession>A0ACC1YPI5</accession>
<sequence>MESGRNGDSAVINMPESKAKTNGKGKAPVTFTATTKATPQPRGGSKKGIAILDFILRLFATAAAIGATATMGTADQQLPFFTQFFQFEAQYDDFEVFVFFLVTNGIVSAYLILSLPFSIVCIIRPYAAGLRLLLIILDTVIMAVTIASAAAAASVVYLAHSGNPNANWLAICQQFGDFCQATSAAVVASFITSALLMFLIVLSAFALRRN</sequence>
<name>A0ACC1YPI5_MELAZ</name>
<dbReference type="Proteomes" id="UP001164539">
    <property type="component" value="Chromosome 2"/>
</dbReference>
<dbReference type="EMBL" id="CM051395">
    <property type="protein sequence ID" value="KAJ4724934.1"/>
    <property type="molecule type" value="Genomic_DNA"/>
</dbReference>
<protein>
    <submittedName>
        <fullName evidence="1">CASP-like protein</fullName>
    </submittedName>
</protein>
<reference evidence="1 2" key="1">
    <citation type="journal article" date="2023" name="Science">
        <title>Complex scaffold remodeling in plant triterpene biosynthesis.</title>
        <authorList>
            <person name="De La Pena R."/>
            <person name="Hodgson H."/>
            <person name="Liu J.C."/>
            <person name="Stephenson M.J."/>
            <person name="Martin A.C."/>
            <person name="Owen C."/>
            <person name="Harkess A."/>
            <person name="Leebens-Mack J."/>
            <person name="Jimenez L.E."/>
            <person name="Osbourn A."/>
            <person name="Sattely E.S."/>
        </authorList>
    </citation>
    <scope>NUCLEOTIDE SEQUENCE [LARGE SCALE GENOMIC DNA]</scope>
    <source>
        <strain evidence="2">cv. JPN11</strain>
        <tissue evidence="1">Leaf</tissue>
    </source>
</reference>
<organism evidence="1 2">
    <name type="scientific">Melia azedarach</name>
    <name type="common">Chinaberry tree</name>
    <dbReference type="NCBI Taxonomy" id="155640"/>
    <lineage>
        <taxon>Eukaryota</taxon>
        <taxon>Viridiplantae</taxon>
        <taxon>Streptophyta</taxon>
        <taxon>Embryophyta</taxon>
        <taxon>Tracheophyta</taxon>
        <taxon>Spermatophyta</taxon>
        <taxon>Magnoliopsida</taxon>
        <taxon>eudicotyledons</taxon>
        <taxon>Gunneridae</taxon>
        <taxon>Pentapetalae</taxon>
        <taxon>rosids</taxon>
        <taxon>malvids</taxon>
        <taxon>Sapindales</taxon>
        <taxon>Meliaceae</taxon>
        <taxon>Melia</taxon>
    </lineage>
</organism>
<gene>
    <name evidence="1" type="ORF">OWV82_003867</name>
</gene>
<comment type="caution">
    <text evidence="1">The sequence shown here is derived from an EMBL/GenBank/DDBJ whole genome shotgun (WGS) entry which is preliminary data.</text>
</comment>
<keyword evidence="2" id="KW-1185">Reference proteome</keyword>
<evidence type="ECO:0000313" key="1">
    <source>
        <dbReference type="EMBL" id="KAJ4724934.1"/>
    </source>
</evidence>
<proteinExistence type="predicted"/>
<evidence type="ECO:0000313" key="2">
    <source>
        <dbReference type="Proteomes" id="UP001164539"/>
    </source>
</evidence>